<dbReference type="AlphaFoldDB" id="A0A443SSS9"/>
<name>A0A443SSS9_9ACAR</name>
<protein>
    <submittedName>
        <fullName evidence="2">Protein rogdi-like protein</fullName>
    </submittedName>
</protein>
<gene>
    <name evidence="2" type="ORF">B4U80_07705</name>
</gene>
<comment type="similarity">
    <text evidence="1">Belongs to the rogdi family.</text>
</comment>
<sequence length="276" mass="31840">MAQFDAQEISALQLEFEWLLNEEVNVILGQLQNILLECCRRFPVTIPDIESLVKSEKYSLQQNIGQQDQLKIALSLFGDNISHADITVRLHKHPVPTQRFVVQNDCQWKLHQIQDASNHLMAAFAYLCSPPLRYKEGEKKFDFTTADEVIQMINSIMNCLHKGRNSLIVPKKRTIEELQNSRNMKSLQPPVPNDLAISFYVQSHKLICAVYHMQKDQQGFTKFDIFQAETSVPWLSEVLVLFTVALQFCQQLKDKVAVFTQYNDMNINDIIKPSLN</sequence>
<dbReference type="EMBL" id="NCKV01000459">
    <property type="protein sequence ID" value="RWS30562.1"/>
    <property type="molecule type" value="Genomic_DNA"/>
</dbReference>
<dbReference type="Pfam" id="PF10259">
    <property type="entry name" value="Rogdi_lz"/>
    <property type="match status" value="1"/>
</dbReference>
<dbReference type="PANTHER" id="PTHR13618:SF1">
    <property type="entry name" value="PROTEIN ROGDI HOMOLOG"/>
    <property type="match status" value="1"/>
</dbReference>
<dbReference type="VEuPathDB" id="VectorBase:LDEU001475"/>
<evidence type="ECO:0000313" key="3">
    <source>
        <dbReference type="Proteomes" id="UP000288716"/>
    </source>
</evidence>
<dbReference type="OrthoDB" id="66510at2759"/>
<dbReference type="PANTHER" id="PTHR13618">
    <property type="entry name" value="LEUCINE ZIPPER CONTAINING TRANSCRIPTION FACTOR LZF1"/>
    <property type="match status" value="1"/>
</dbReference>
<organism evidence="2 3">
    <name type="scientific">Leptotrombidium deliense</name>
    <dbReference type="NCBI Taxonomy" id="299467"/>
    <lineage>
        <taxon>Eukaryota</taxon>
        <taxon>Metazoa</taxon>
        <taxon>Ecdysozoa</taxon>
        <taxon>Arthropoda</taxon>
        <taxon>Chelicerata</taxon>
        <taxon>Arachnida</taxon>
        <taxon>Acari</taxon>
        <taxon>Acariformes</taxon>
        <taxon>Trombidiformes</taxon>
        <taxon>Prostigmata</taxon>
        <taxon>Anystina</taxon>
        <taxon>Parasitengona</taxon>
        <taxon>Trombiculoidea</taxon>
        <taxon>Trombiculidae</taxon>
        <taxon>Leptotrombidium</taxon>
    </lineage>
</organism>
<dbReference type="Proteomes" id="UP000288716">
    <property type="component" value="Unassembled WGS sequence"/>
</dbReference>
<keyword evidence="3" id="KW-1185">Reference proteome</keyword>
<dbReference type="STRING" id="299467.A0A443SSS9"/>
<dbReference type="GO" id="GO:0043291">
    <property type="term" value="C:RAVE complex"/>
    <property type="evidence" value="ECO:0007669"/>
    <property type="project" value="TreeGrafter"/>
</dbReference>
<dbReference type="InterPro" id="IPR028241">
    <property type="entry name" value="RAVE2/Rogdi"/>
</dbReference>
<proteinExistence type="inferred from homology"/>
<accession>A0A443SSS9</accession>
<reference evidence="2 3" key="1">
    <citation type="journal article" date="2018" name="Gigascience">
        <title>Genomes of trombidid mites reveal novel predicted allergens and laterally-transferred genes associated with secondary metabolism.</title>
        <authorList>
            <person name="Dong X."/>
            <person name="Chaisiri K."/>
            <person name="Xia D."/>
            <person name="Armstrong S.D."/>
            <person name="Fang Y."/>
            <person name="Donnelly M.J."/>
            <person name="Kadowaki T."/>
            <person name="McGarry J.W."/>
            <person name="Darby A.C."/>
            <person name="Makepeace B.L."/>
        </authorList>
    </citation>
    <scope>NUCLEOTIDE SEQUENCE [LARGE SCALE GENOMIC DNA]</scope>
    <source>
        <strain evidence="2">UoL-UT</strain>
    </source>
</reference>
<evidence type="ECO:0000256" key="1">
    <source>
        <dbReference type="ARBA" id="ARBA00005535"/>
    </source>
</evidence>
<comment type="caution">
    <text evidence="2">The sequence shown here is derived from an EMBL/GenBank/DDBJ whole genome shotgun (WGS) entry which is preliminary data.</text>
</comment>
<evidence type="ECO:0000313" key="2">
    <source>
        <dbReference type="EMBL" id="RWS30562.1"/>
    </source>
</evidence>